<sequence>MMDYSINKQFITQREHVETQFPYHWLPSIKDRRTQRVHAKTPLPFLVLTSSAAKSMMIRDVSKLILPPLGVNHNDNEWMGRIISPVDYKYRRWEEFMGFLMIYYAWAYPFEIAFLKAPSLSGLQIAGTIVDLFFVMDIVCTFFVAYNDKTTGLLVNDSRKIALRYLSTWFVLDLVSTLPYEALGYLITGKTKMALPYYLLRALRFWHLGKVKQLFKRLEKDTRFSYFFVRCAGLLFVTLLSVHSAGCLYYLLADGYPHQGKTWIGSAISNFREENLWSRYISAIYWSITTMTTVGYGDLHAVNTRERVFGIFYMLYNLFLSVYLIGNMTVLVVEGARRTMEFRSNIQAASDFIARNHLAPDLKEKILTYMCLRFKAEALTQNQLIEQMPKSIRESICQTLYLPTVEKVYLFKGVSKKMLLLLVADMKTLYIPPGEDVILQNEPTQYVYIVVSGELMIINCDNDEENIVGKLTNGDIFGEVGGLCCKPQGFTFRTKTLSQILKLKTSDLTKAMETRPEDNTLILQNFGHV</sequence>
<dbReference type="Proteomes" id="UP000230069">
    <property type="component" value="Unassembled WGS sequence"/>
</dbReference>
<keyword evidence="16" id="KW-1185">Reference proteome</keyword>
<comment type="subunit">
    <text evidence="13">The potassium channel is composed of a homo- or heterotetrameric complex of pore-forming subunits.</text>
</comment>
<keyword evidence="8 13" id="KW-0630">Potassium</keyword>
<dbReference type="PANTHER" id="PTHR45743">
    <property type="entry name" value="POTASSIUM CHANNEL AKT1"/>
    <property type="match status" value="1"/>
</dbReference>
<comment type="domain">
    <text evidence="13">The segment S4 is probably the voltage-sensor and is characterized by a series of positively charged amino acids. The pore-forming region H5 is enclosed by the transmembrane segments S5 and S6 in the Shaker-type (1P/6TM) and contains the GYGD signature motif which seems to be involved in potassium selectivity.</text>
</comment>
<evidence type="ECO:0000313" key="15">
    <source>
        <dbReference type="EMBL" id="PIA41016.1"/>
    </source>
</evidence>
<keyword evidence="10 13" id="KW-0406">Ion transport</keyword>
<accession>A0A2G5DBY5</accession>
<dbReference type="InParanoid" id="A0A2G5DBY5"/>
<dbReference type="GO" id="GO:0005249">
    <property type="term" value="F:voltage-gated potassium channel activity"/>
    <property type="evidence" value="ECO:0007669"/>
    <property type="project" value="UniProtKB-UniRule"/>
</dbReference>
<dbReference type="SUPFAM" id="SSF51206">
    <property type="entry name" value="cAMP-binding domain-like"/>
    <property type="match status" value="1"/>
</dbReference>
<keyword evidence="5 13" id="KW-0812">Transmembrane</keyword>
<dbReference type="OrthoDB" id="426293at2759"/>
<organism evidence="15 16">
    <name type="scientific">Aquilegia coerulea</name>
    <name type="common">Rocky mountain columbine</name>
    <dbReference type="NCBI Taxonomy" id="218851"/>
    <lineage>
        <taxon>Eukaryota</taxon>
        <taxon>Viridiplantae</taxon>
        <taxon>Streptophyta</taxon>
        <taxon>Embryophyta</taxon>
        <taxon>Tracheophyta</taxon>
        <taxon>Spermatophyta</taxon>
        <taxon>Magnoliopsida</taxon>
        <taxon>Ranunculales</taxon>
        <taxon>Ranunculaceae</taxon>
        <taxon>Thalictroideae</taxon>
        <taxon>Aquilegia</taxon>
    </lineage>
</organism>
<evidence type="ECO:0000256" key="8">
    <source>
        <dbReference type="ARBA" id="ARBA00022958"/>
    </source>
</evidence>
<dbReference type="SMART" id="SM00100">
    <property type="entry name" value="cNMP"/>
    <property type="match status" value="1"/>
</dbReference>
<dbReference type="InterPro" id="IPR018490">
    <property type="entry name" value="cNMP-bd_dom_sf"/>
</dbReference>
<dbReference type="Gene3D" id="1.10.287.630">
    <property type="entry name" value="Helix hairpin bin"/>
    <property type="match status" value="1"/>
</dbReference>
<dbReference type="GO" id="GO:0034702">
    <property type="term" value="C:monoatomic ion channel complex"/>
    <property type="evidence" value="ECO:0007669"/>
    <property type="project" value="UniProtKB-KW"/>
</dbReference>
<keyword evidence="3 13" id="KW-0813">Transport</keyword>
<comment type="caution">
    <text evidence="13">Lacks conserved residue(s) required for the propagation of feature annotation.</text>
</comment>
<evidence type="ECO:0000256" key="2">
    <source>
        <dbReference type="ARBA" id="ARBA00007929"/>
    </source>
</evidence>
<comment type="function">
    <text evidence="13">Potassium channel.</text>
</comment>
<dbReference type="FunFam" id="1.10.287.70:FF:000123">
    <property type="entry name" value="Potassium channel KAT3"/>
    <property type="match status" value="1"/>
</dbReference>
<evidence type="ECO:0000259" key="14">
    <source>
        <dbReference type="PROSITE" id="PS50042"/>
    </source>
</evidence>
<evidence type="ECO:0000256" key="11">
    <source>
        <dbReference type="ARBA" id="ARBA00023136"/>
    </source>
</evidence>
<dbReference type="InterPro" id="IPR014710">
    <property type="entry name" value="RmlC-like_jellyroll"/>
</dbReference>
<feature type="domain" description="Cyclic nucleotide-binding" evidence="14">
    <location>
        <begin position="410"/>
        <end position="512"/>
    </location>
</feature>
<dbReference type="PANTHER" id="PTHR45743:SF21">
    <property type="entry name" value="POTASSIUM CHANNEL AKT2_3"/>
    <property type="match status" value="1"/>
</dbReference>
<dbReference type="CDD" id="cd00038">
    <property type="entry name" value="CAP_ED"/>
    <property type="match status" value="1"/>
</dbReference>
<evidence type="ECO:0000256" key="13">
    <source>
        <dbReference type="RuleBase" id="RU369015"/>
    </source>
</evidence>
<gene>
    <name evidence="15" type="ORF">AQUCO_02300057v1</name>
</gene>
<evidence type="ECO:0000256" key="12">
    <source>
        <dbReference type="ARBA" id="ARBA00023303"/>
    </source>
</evidence>
<dbReference type="InterPro" id="IPR000595">
    <property type="entry name" value="cNMP-bd_dom"/>
</dbReference>
<dbReference type="InterPro" id="IPR045319">
    <property type="entry name" value="KAT/AKT"/>
</dbReference>
<keyword evidence="11 13" id="KW-0472">Membrane</keyword>
<dbReference type="InterPro" id="IPR003938">
    <property type="entry name" value="K_chnl_volt-dep_EAG/ELK/ERG"/>
</dbReference>
<evidence type="ECO:0000256" key="9">
    <source>
        <dbReference type="ARBA" id="ARBA00022989"/>
    </source>
</evidence>
<evidence type="ECO:0000256" key="6">
    <source>
        <dbReference type="ARBA" id="ARBA00022826"/>
    </source>
</evidence>
<reference evidence="15 16" key="1">
    <citation type="submission" date="2017-09" db="EMBL/GenBank/DDBJ databases">
        <title>WGS assembly of Aquilegia coerulea Goldsmith.</title>
        <authorList>
            <person name="Hodges S."/>
            <person name="Kramer E."/>
            <person name="Nordborg M."/>
            <person name="Tomkins J."/>
            <person name="Borevitz J."/>
            <person name="Derieg N."/>
            <person name="Yan J."/>
            <person name="Mihaltcheva S."/>
            <person name="Hayes R.D."/>
            <person name="Rokhsar D."/>
        </authorList>
    </citation>
    <scope>NUCLEOTIDE SEQUENCE [LARGE SCALE GENOMIC DNA]</scope>
    <source>
        <strain evidence="16">cv. Goldsmith</strain>
    </source>
</reference>
<dbReference type="Pfam" id="PF00520">
    <property type="entry name" value="Ion_trans"/>
    <property type="match status" value="1"/>
</dbReference>
<feature type="transmembrane region" description="Helical" evidence="13">
    <location>
        <begin position="227"/>
        <end position="252"/>
    </location>
</feature>
<evidence type="ECO:0000256" key="10">
    <source>
        <dbReference type="ARBA" id="ARBA00023065"/>
    </source>
</evidence>
<dbReference type="Gene3D" id="2.60.120.10">
    <property type="entry name" value="Jelly Rolls"/>
    <property type="match status" value="1"/>
</dbReference>
<comment type="similarity">
    <text evidence="2 13">Belongs to the potassium channel family. Plant (TC 1.A.1.4) subfamily.</text>
</comment>
<protein>
    <recommendedName>
        <fullName evidence="13">Potassium channel</fullName>
    </recommendedName>
</protein>
<keyword evidence="9 13" id="KW-1133">Transmembrane helix</keyword>
<evidence type="ECO:0000313" key="16">
    <source>
        <dbReference type="Proteomes" id="UP000230069"/>
    </source>
</evidence>
<evidence type="ECO:0000256" key="7">
    <source>
        <dbReference type="ARBA" id="ARBA00022882"/>
    </source>
</evidence>
<dbReference type="InterPro" id="IPR005821">
    <property type="entry name" value="Ion_trans_dom"/>
</dbReference>
<keyword evidence="4 13" id="KW-0633">Potassium transport</keyword>
<proteinExistence type="inferred from homology"/>
<evidence type="ECO:0000256" key="4">
    <source>
        <dbReference type="ARBA" id="ARBA00022538"/>
    </source>
</evidence>
<dbReference type="AlphaFoldDB" id="A0A2G5DBY5"/>
<keyword evidence="6 13" id="KW-0631">Potassium channel</keyword>
<feature type="transmembrane region" description="Helical" evidence="13">
    <location>
        <begin position="311"/>
        <end position="333"/>
    </location>
</feature>
<dbReference type="EMBL" id="KZ305040">
    <property type="protein sequence ID" value="PIA41016.1"/>
    <property type="molecule type" value="Genomic_DNA"/>
</dbReference>
<dbReference type="Gene3D" id="1.10.287.70">
    <property type="match status" value="1"/>
</dbReference>
<evidence type="ECO:0000256" key="3">
    <source>
        <dbReference type="ARBA" id="ARBA00022448"/>
    </source>
</evidence>
<keyword evidence="7 13" id="KW-0851">Voltage-gated channel</keyword>
<dbReference type="Pfam" id="PF00027">
    <property type="entry name" value="cNMP_binding"/>
    <property type="match status" value="1"/>
</dbReference>
<dbReference type="PRINTS" id="PR01463">
    <property type="entry name" value="EAGCHANLFMLY"/>
</dbReference>
<dbReference type="FunFam" id="2.60.120.10:FF:000074">
    <property type="entry name" value="Potassium channel KAT2"/>
    <property type="match status" value="1"/>
</dbReference>
<name>A0A2G5DBY5_AQUCA</name>
<evidence type="ECO:0000256" key="1">
    <source>
        <dbReference type="ARBA" id="ARBA00004141"/>
    </source>
</evidence>
<comment type="subcellular location">
    <subcellularLocation>
        <location evidence="1 13">Membrane</location>
        <topology evidence="1 13">Multi-pass membrane protein</topology>
    </subcellularLocation>
</comment>
<feature type="transmembrane region" description="Helical" evidence="13">
    <location>
        <begin position="122"/>
        <end position="146"/>
    </location>
</feature>
<keyword evidence="12 13" id="KW-0407">Ion channel</keyword>
<dbReference type="PROSITE" id="PS50042">
    <property type="entry name" value="CNMP_BINDING_3"/>
    <property type="match status" value="1"/>
</dbReference>
<dbReference type="SUPFAM" id="SSF81324">
    <property type="entry name" value="Voltage-gated potassium channels"/>
    <property type="match status" value="1"/>
</dbReference>
<evidence type="ECO:0000256" key="5">
    <source>
        <dbReference type="ARBA" id="ARBA00022692"/>
    </source>
</evidence>
<feature type="transmembrane region" description="Helical" evidence="13">
    <location>
        <begin position="96"/>
        <end position="115"/>
    </location>
</feature>